<keyword evidence="2" id="KW-0808">Transferase</keyword>
<dbReference type="SMART" id="SM00028">
    <property type="entry name" value="TPR"/>
    <property type="match status" value="3"/>
</dbReference>
<sequence>MRQSEDRSEGAADRFDGRWSAPFRIDDPRDVRKLGTAMRRLRRTLESRRLSGGGRRGGAAARAAAAAVLGGFEETLLAPVARRLFAERDWRALAEFADALSPLATPHFETRLRVARALLQERRPEEAAAILVAHLDRRPQDRLWRFYAAVALLRAGAVERASGLFREVVALSPETGVYRLQLAFALRSQASAPDAPAERRAELLAEAADEAEAAAAVHRTRAWEAWATAARCRYELRQYDRALGCAESAIEARPGVASLLFAKCQILVALNRVPEALALAREALAVDPDHEGARFQLRTLAALVDEAPGAEGSVGELIRDGDSFVLRVDGHVLPERQTSLAALARAAPCAWIAFPEPNRAAPAPALAEAVRAAPGWAGRVVLREGRGEPLEAWRLSLLEALVQSGFPDRLAELGTRLRDARDVTASVVHPDDPSAPRRAPGRGLVIRLTRHGAEDDEPFLESAAQHYEAMGYEALVAVVRPERAGETALRDGRRHVFVDGRAAALRAFFLRERPDVVHVASGLGFEAAEALDRLSIPWIYGVDFRSGRLGDDAAAPAAAEAFRYVIERAATIYSTSEEGRAALEKAFGVRTPVLRSPTEDDADRAGPSLPVDGAAGLAGVVSSLESRVLVAVGSGIGNMLHVGPMLRNMARRLGRAVDVVVAQDHADSLFLLQKAGVVNSVFSLNRQAMRRCYDVVFVTHSFGDIRPPFEGRRVIYARDWRKFEPGGPLHETVYNLEAAKELLGVDYDEADIGAHYIGDLDRGPPAERRLVGFHGGSKDGFWASKRWPHYAELARRLQARGWDCASFGLAEEHVEGTRDLTGGAIAEMAAAMRACSYVVTNDSGVMNVANALGVPLTALFGPTNPATRGPLAPTSSLIAVATDCSPCEANPSGRAVFRAGECRCIASISVDEVERHVLAEMERLGISPDGDFRPAPPAATT</sequence>
<dbReference type="InterPro" id="IPR011990">
    <property type="entry name" value="TPR-like_helical_dom_sf"/>
</dbReference>
<dbReference type="PANTHER" id="PTHR30160:SF7">
    <property type="entry name" value="ADP-HEPTOSE--LPS HEPTOSYLTRANSFERASE 2"/>
    <property type="match status" value="1"/>
</dbReference>
<dbReference type="InterPro" id="IPR002201">
    <property type="entry name" value="Glyco_trans_9"/>
</dbReference>
<evidence type="ECO:0000313" key="4">
    <source>
        <dbReference type="Proteomes" id="UP000249577"/>
    </source>
</evidence>
<evidence type="ECO:0000256" key="1">
    <source>
        <dbReference type="ARBA" id="ARBA00022676"/>
    </source>
</evidence>
<dbReference type="GO" id="GO:0005829">
    <property type="term" value="C:cytosol"/>
    <property type="evidence" value="ECO:0007669"/>
    <property type="project" value="TreeGrafter"/>
</dbReference>
<dbReference type="Pfam" id="PF01075">
    <property type="entry name" value="Glyco_transf_9"/>
    <property type="match status" value="1"/>
</dbReference>
<dbReference type="InterPro" id="IPR051199">
    <property type="entry name" value="LPS_LOS_Heptosyltrfase"/>
</dbReference>
<dbReference type="SUPFAM" id="SSF53756">
    <property type="entry name" value="UDP-Glycosyltransferase/glycogen phosphorylase"/>
    <property type="match status" value="2"/>
</dbReference>
<name>A0A2W5KE11_ANCNO</name>
<evidence type="ECO:0008006" key="5">
    <source>
        <dbReference type="Google" id="ProtNLM"/>
    </source>
</evidence>
<dbReference type="Gene3D" id="3.40.50.2000">
    <property type="entry name" value="Glycogen Phosphorylase B"/>
    <property type="match status" value="2"/>
</dbReference>
<dbReference type="GO" id="GO:0009244">
    <property type="term" value="P:lipopolysaccharide core region biosynthetic process"/>
    <property type="evidence" value="ECO:0007669"/>
    <property type="project" value="TreeGrafter"/>
</dbReference>
<evidence type="ECO:0000313" key="3">
    <source>
        <dbReference type="EMBL" id="PZQ13125.1"/>
    </source>
</evidence>
<keyword evidence="1" id="KW-0328">Glycosyltransferase</keyword>
<reference evidence="3 4" key="1">
    <citation type="submission" date="2017-08" db="EMBL/GenBank/DDBJ databases">
        <title>Infants hospitalized years apart are colonized by the same room-sourced microbial strains.</title>
        <authorList>
            <person name="Brooks B."/>
            <person name="Olm M.R."/>
            <person name="Firek B.A."/>
            <person name="Baker R."/>
            <person name="Thomas B.C."/>
            <person name="Morowitz M.J."/>
            <person name="Banfield J.F."/>
        </authorList>
    </citation>
    <scope>NUCLEOTIDE SEQUENCE [LARGE SCALE GENOMIC DNA]</scope>
    <source>
        <strain evidence="3">S2_005_003_R2_43</strain>
    </source>
</reference>
<evidence type="ECO:0000256" key="2">
    <source>
        <dbReference type="ARBA" id="ARBA00022679"/>
    </source>
</evidence>
<accession>A0A2W5KE11</accession>
<gene>
    <name evidence="3" type="ORF">DI565_15825</name>
</gene>
<organism evidence="3 4">
    <name type="scientific">Ancylobacter novellus</name>
    <name type="common">Thiobacillus novellus</name>
    <dbReference type="NCBI Taxonomy" id="921"/>
    <lineage>
        <taxon>Bacteria</taxon>
        <taxon>Pseudomonadati</taxon>
        <taxon>Pseudomonadota</taxon>
        <taxon>Alphaproteobacteria</taxon>
        <taxon>Hyphomicrobiales</taxon>
        <taxon>Xanthobacteraceae</taxon>
        <taxon>Ancylobacter</taxon>
    </lineage>
</organism>
<dbReference type="EMBL" id="QFPN01000008">
    <property type="protein sequence ID" value="PZQ13125.1"/>
    <property type="molecule type" value="Genomic_DNA"/>
</dbReference>
<comment type="caution">
    <text evidence="3">The sequence shown here is derived from an EMBL/GenBank/DDBJ whole genome shotgun (WGS) entry which is preliminary data.</text>
</comment>
<dbReference type="Gene3D" id="1.25.40.10">
    <property type="entry name" value="Tetratricopeptide repeat domain"/>
    <property type="match status" value="2"/>
</dbReference>
<protein>
    <recommendedName>
        <fullName evidence="5">Glycosyl transferase family 9</fullName>
    </recommendedName>
</protein>
<proteinExistence type="predicted"/>
<dbReference type="SUPFAM" id="SSF48452">
    <property type="entry name" value="TPR-like"/>
    <property type="match status" value="1"/>
</dbReference>
<dbReference type="PANTHER" id="PTHR30160">
    <property type="entry name" value="TETRAACYLDISACCHARIDE 4'-KINASE-RELATED"/>
    <property type="match status" value="1"/>
</dbReference>
<dbReference type="AlphaFoldDB" id="A0A2W5KE11"/>
<dbReference type="InterPro" id="IPR019734">
    <property type="entry name" value="TPR_rpt"/>
</dbReference>
<dbReference type="CDD" id="cd03789">
    <property type="entry name" value="GT9_LPS_heptosyltransferase"/>
    <property type="match status" value="1"/>
</dbReference>
<dbReference type="Proteomes" id="UP000249577">
    <property type="component" value="Unassembled WGS sequence"/>
</dbReference>
<dbReference type="GO" id="GO:0008713">
    <property type="term" value="F:ADP-heptose-lipopolysaccharide heptosyltransferase activity"/>
    <property type="evidence" value="ECO:0007669"/>
    <property type="project" value="TreeGrafter"/>
</dbReference>